<evidence type="ECO:0000259" key="3">
    <source>
        <dbReference type="Pfam" id="PF00326"/>
    </source>
</evidence>
<dbReference type="InterPro" id="IPR011044">
    <property type="entry name" value="Quino_amine_DH_bsu"/>
</dbReference>
<dbReference type="InterPro" id="IPR001375">
    <property type="entry name" value="Peptidase_S9_cat"/>
</dbReference>
<dbReference type="Gene3D" id="3.40.50.1820">
    <property type="entry name" value="alpha/beta hydrolase"/>
    <property type="match status" value="1"/>
</dbReference>
<keyword evidence="2" id="KW-0732">Signal</keyword>
<feature type="domain" description="Peptidase S9 prolyl oligopeptidase catalytic" evidence="3">
    <location>
        <begin position="441"/>
        <end position="648"/>
    </location>
</feature>
<protein>
    <submittedName>
        <fullName evidence="4">S9 family peptidase</fullName>
    </submittedName>
</protein>
<dbReference type="AlphaFoldDB" id="A0A3A1P5B5"/>
<dbReference type="OrthoDB" id="1094230at2"/>
<evidence type="ECO:0000256" key="1">
    <source>
        <dbReference type="ARBA" id="ARBA00022801"/>
    </source>
</evidence>
<dbReference type="SUPFAM" id="SSF50969">
    <property type="entry name" value="YVTN repeat-like/Quinoprotein amine dehydrogenase"/>
    <property type="match status" value="1"/>
</dbReference>
<gene>
    <name evidence="4" type="ORF">D2V17_07165</name>
</gene>
<dbReference type="PANTHER" id="PTHR42776:SF27">
    <property type="entry name" value="DIPEPTIDYL PEPTIDASE FAMILY MEMBER 6"/>
    <property type="match status" value="1"/>
</dbReference>
<dbReference type="EMBL" id="QXFM01000066">
    <property type="protein sequence ID" value="RIV88659.1"/>
    <property type="molecule type" value="Genomic_DNA"/>
</dbReference>
<keyword evidence="5" id="KW-1185">Reference proteome</keyword>
<dbReference type="InterPro" id="IPR029058">
    <property type="entry name" value="AB_hydrolase_fold"/>
</dbReference>
<feature type="chain" id="PRO_5017389295" evidence="2">
    <location>
        <begin position="28"/>
        <end position="652"/>
    </location>
</feature>
<dbReference type="Proteomes" id="UP000265366">
    <property type="component" value="Unassembled WGS sequence"/>
</dbReference>
<dbReference type="RefSeq" id="WP_119592395.1">
    <property type="nucleotide sequence ID" value="NZ_QXFM01000066.1"/>
</dbReference>
<reference evidence="4 5" key="1">
    <citation type="submission" date="2018-08" db="EMBL/GenBank/DDBJ databases">
        <title>Erythrobacter zhengii sp.nov., a bacterium isolated from deep-sea sediment.</title>
        <authorList>
            <person name="Fang C."/>
            <person name="Wu Y.-H."/>
            <person name="Sun C."/>
            <person name="Wang H."/>
            <person name="Cheng H."/>
            <person name="Meng F.-X."/>
            <person name="Wang C.-S."/>
            <person name="Xu X.-W."/>
        </authorList>
    </citation>
    <scope>NUCLEOTIDE SEQUENCE [LARGE SCALE GENOMIC DNA]</scope>
    <source>
        <strain evidence="4 5">CCTCC AB 2015396</strain>
    </source>
</reference>
<dbReference type="PANTHER" id="PTHR42776">
    <property type="entry name" value="SERINE PEPTIDASE S9 FAMILY MEMBER"/>
    <property type="match status" value="1"/>
</dbReference>
<sequence length="652" mass="70853">MTTIIVRLVRPFAVLALAAFSSPSALAQEVPPLAAYGELPGVEDMAISRSGKHLAVFTTLGETRQVIVFDDELNSVRRATVDDMKFRGFNFVGDEALLIVRSETVDVSGFVADKYEISQGLVLPLQNNAQAALVFGGTSAVMNAVFGNYGLRASADGWQGFFGAVEYGRNHKGDRVFEHGRPALYRYDFATGGQRRVARAPAEGVRRKWLVDGAGEVAAELDVIELSGSWTIRNSANRTLAEGRDLQGNVGLVGLGARGDTVIYVQRDQQSGNDLWFEVPLAGGEAQPFLADVAIDRFYWDPANGQLLGYLADEEGAEPVMFDAELQHRAQMVERAFAGNNARIMEWTPDFSKVIVHTQGSQDSGTWFLVDVDARKAEPFGYDRPLIGSDQVGPVSTLAYTAQDGLEMDAVVTLPPGREAAGLPVVVLPHGGPHMHDAEGFDWWAQAFASRGYAVIQPNFRGSTGRGQDFERAGYGEWGRKMQTDISDALAALAEQGVVDPSRACIVGASYGGYAALAGVTLQQGLYRCAVSVAGIGDIGLMYRTENRESGRNPLFRRSLREELGDSRGWDAISPRRFAAQADAPILLIHGRDDTVVNFEQSARMADALKDAGKPYRLVELAGEDHWLSLAVTRQQMLTETMAFVQEHNPAD</sequence>
<accession>A0A3A1P5B5</accession>
<organism evidence="4 5">
    <name type="scientific">Aurantiacibacter xanthus</name>
    <dbReference type="NCBI Taxonomy" id="1784712"/>
    <lineage>
        <taxon>Bacteria</taxon>
        <taxon>Pseudomonadati</taxon>
        <taxon>Pseudomonadota</taxon>
        <taxon>Alphaproteobacteria</taxon>
        <taxon>Sphingomonadales</taxon>
        <taxon>Erythrobacteraceae</taxon>
        <taxon>Aurantiacibacter</taxon>
    </lineage>
</organism>
<keyword evidence="1" id="KW-0378">Hydrolase</keyword>
<evidence type="ECO:0000313" key="4">
    <source>
        <dbReference type="EMBL" id="RIV88659.1"/>
    </source>
</evidence>
<evidence type="ECO:0000313" key="5">
    <source>
        <dbReference type="Proteomes" id="UP000265366"/>
    </source>
</evidence>
<dbReference type="SUPFAM" id="SSF53474">
    <property type="entry name" value="alpha/beta-Hydrolases"/>
    <property type="match status" value="1"/>
</dbReference>
<comment type="caution">
    <text evidence="4">The sequence shown here is derived from an EMBL/GenBank/DDBJ whole genome shotgun (WGS) entry which is preliminary data.</text>
</comment>
<proteinExistence type="predicted"/>
<dbReference type="Pfam" id="PF00326">
    <property type="entry name" value="Peptidase_S9"/>
    <property type="match status" value="1"/>
</dbReference>
<dbReference type="GO" id="GO:0004252">
    <property type="term" value="F:serine-type endopeptidase activity"/>
    <property type="evidence" value="ECO:0007669"/>
    <property type="project" value="TreeGrafter"/>
</dbReference>
<name>A0A3A1P5B5_9SPHN</name>
<evidence type="ECO:0000256" key="2">
    <source>
        <dbReference type="SAM" id="SignalP"/>
    </source>
</evidence>
<dbReference type="GO" id="GO:0006508">
    <property type="term" value="P:proteolysis"/>
    <property type="evidence" value="ECO:0007669"/>
    <property type="project" value="InterPro"/>
</dbReference>
<feature type="signal peptide" evidence="2">
    <location>
        <begin position="1"/>
        <end position="27"/>
    </location>
</feature>